<dbReference type="OrthoDB" id="5497769at2"/>
<evidence type="ECO:0000313" key="2">
    <source>
        <dbReference type="EMBL" id="QED27913.1"/>
    </source>
</evidence>
<evidence type="ECO:0000256" key="1">
    <source>
        <dbReference type="SAM" id="MobiDB-lite"/>
    </source>
</evidence>
<dbReference type="RefSeq" id="WP_146959877.1">
    <property type="nucleotide sequence ID" value="NZ_CP042467.1"/>
</dbReference>
<gene>
    <name evidence="2" type="ORF">FRD01_11830</name>
</gene>
<dbReference type="KEGG" id="bbae:FRD01_11830"/>
<keyword evidence="3" id="KW-1185">Reference proteome</keyword>
<dbReference type="EMBL" id="CP042467">
    <property type="protein sequence ID" value="QED27913.1"/>
    <property type="molecule type" value="Genomic_DNA"/>
</dbReference>
<reference evidence="2 3" key="1">
    <citation type="submission" date="2019-08" db="EMBL/GenBank/DDBJ databases">
        <authorList>
            <person name="Liang Q."/>
        </authorList>
    </citation>
    <scope>NUCLEOTIDE SEQUENCE [LARGE SCALE GENOMIC DNA]</scope>
    <source>
        <strain evidence="2 3">V1718</strain>
    </source>
</reference>
<organism evidence="2 3">
    <name type="scientific">Microvenator marinus</name>
    <dbReference type="NCBI Taxonomy" id="2600177"/>
    <lineage>
        <taxon>Bacteria</taxon>
        <taxon>Deltaproteobacteria</taxon>
        <taxon>Bradymonadales</taxon>
        <taxon>Microvenatoraceae</taxon>
        <taxon>Microvenator</taxon>
    </lineage>
</organism>
<feature type="region of interest" description="Disordered" evidence="1">
    <location>
        <begin position="29"/>
        <end position="74"/>
    </location>
</feature>
<dbReference type="Proteomes" id="UP000321595">
    <property type="component" value="Chromosome"/>
</dbReference>
<sequence length="421" mass="45446">MKHLILLSLALGTLGIGCKGEVAIGADEPGALAPMNSPAPTQTPEPQTNPTPLPEQPETPEQPENTAPLRVEPPELSPEDATFYMRSLVQMLVGRPLESAEVNALQAQGSEAIRPMLEAWTKEPGFARSARYLMAQKLKASGERDGVDFEAPGRLVEYVVNSGLPFSTIITADYCIAADGTQTTCDSGAPYNAGVLTTRAFLAGNAGRFNLGRATRLMKVFACRAYPMESDLQPYLEKEVLIPMFRASTAEEQTVEEAKDAFGNGSACYSCHGQFGAHAQFFVKFDQTGLWRAEATGLQDPEGELGRSFGGLMTSHMDDESAAAFEGSKMFGQDVPDIRGAAQVLSESDVFVPCMARNVIEYTFGMTDTAAGKIARDMLEQVAWRATKGQTQDPTWADIVVETFVEPRVIQVVLSSQGDVQ</sequence>
<dbReference type="PROSITE" id="PS51257">
    <property type="entry name" value="PROKAR_LIPOPROTEIN"/>
    <property type="match status" value="1"/>
</dbReference>
<name>A0A5B8XV00_9DELT</name>
<proteinExistence type="predicted"/>
<protein>
    <submittedName>
        <fullName evidence="2">Uncharacterized protein</fullName>
    </submittedName>
</protein>
<feature type="compositionally biased region" description="Pro residues" evidence="1">
    <location>
        <begin position="41"/>
        <end position="57"/>
    </location>
</feature>
<evidence type="ECO:0000313" key="3">
    <source>
        <dbReference type="Proteomes" id="UP000321595"/>
    </source>
</evidence>
<dbReference type="AlphaFoldDB" id="A0A5B8XV00"/>
<accession>A0A5B8XV00</accession>